<evidence type="ECO:0000256" key="1">
    <source>
        <dbReference type="SAM" id="MobiDB-lite"/>
    </source>
</evidence>
<comment type="caution">
    <text evidence="2">The sequence shown here is derived from an EMBL/GenBank/DDBJ whole genome shotgun (WGS) entry which is preliminary data.</text>
</comment>
<feature type="compositionally biased region" description="Basic and acidic residues" evidence="1">
    <location>
        <begin position="51"/>
        <end position="67"/>
    </location>
</feature>
<feature type="compositionally biased region" description="Basic and acidic residues" evidence="1">
    <location>
        <begin position="1"/>
        <end position="11"/>
    </location>
</feature>
<feature type="region of interest" description="Disordered" evidence="1">
    <location>
        <begin position="1"/>
        <end position="111"/>
    </location>
</feature>
<dbReference type="PANTHER" id="PTHR48125:SF10">
    <property type="entry name" value="OS12G0136300 PROTEIN"/>
    <property type="match status" value="1"/>
</dbReference>
<feature type="compositionally biased region" description="Low complexity" evidence="1">
    <location>
        <begin position="128"/>
        <end position="138"/>
    </location>
</feature>
<dbReference type="OrthoDB" id="537551at2759"/>
<dbReference type="PANTHER" id="PTHR48125">
    <property type="entry name" value="LP07818P1"/>
    <property type="match status" value="1"/>
</dbReference>
<proteinExistence type="predicted"/>
<evidence type="ECO:0000313" key="3">
    <source>
        <dbReference type="Proteomes" id="UP000236333"/>
    </source>
</evidence>
<feature type="compositionally biased region" description="Pro residues" evidence="1">
    <location>
        <begin position="26"/>
        <end position="39"/>
    </location>
</feature>
<dbReference type="Proteomes" id="UP000236333">
    <property type="component" value="Unassembled WGS sequence"/>
</dbReference>
<feature type="region of interest" description="Disordered" evidence="1">
    <location>
        <begin position="128"/>
        <end position="176"/>
    </location>
</feature>
<accession>A0A2J7ZL48</accession>
<sequence>MDSADGARKIASESSIMGSPGFLLRPPAPPSASRPPAPRPQGYTPPSRSKGSAELDGRDSTPTRYERPPTQAPLPTLHNVLLPSSRPEPSGSAGHSAVPVARAPASSDPRQPHLITAEACWITSNTSSQAGAAPASGGSSAGGYGSSSGGGQSGGGQSGGGNSSGASSGGMSGPVFAGGRRFHDSFNSHCSVRSGRMPDYLKVYQVPACVQYEEDIILEPIIQALGVGDKEMEQRITEQMGQLYDFFRKLYQQDQEEIRSLQTQVAHRESELRRQRKTKMGAALSVAEEKAESPQSATKRAHHEASPARKTCMPQAGPVLALVVPPVINPARPFYKWVVHMYKCPLCDCCFDMMLQADSCRWWANVDHSYQRHPTRWRLTAFALLLILAIGLLAGLLNRGSPGTQPPPLAPYTPPGPAITALGSTSLAFMVNMTQGASAFYALIPAVTFLTLAQPPTAADVRTLLQGPTLSPLQGLAVACAQRTAVVGRPLTFLVADLAAAQQGAQPGAGGGDGACEVRPASAYVLLVAFEGSSELYKLPASLDISLSLSSTGVVRYQVLHTVLYVQAGGMLASFASADPAIGQVLGMSPAPSASVVGVGGVVAAGVVNVTQAGASYVIHIAGGGAIGSAGATVAATAQQAACACAAGGSSCGCTVGAPCLGALCGLGPSALWPGTTYKVFVSASTADGAAINGPVYAGSVTTAAPTSAPLLAPSAALAPAAVGATGFVLEGIQLDTSGIAYVMVVLAYLDAAVESLAAPVRCVALANRSSGPVTAAIGGLSNDTAYSVRLITEDASRNRRVYRAALRTRDLRPPDITSVAVRAAYRSFNLSVTLSEPGVVVGFLYAPANASAAGLPLTVPPVWPPSAPGQGSILQVTASADGASYEPAQSLLIFAGPAIAPKVNYTVALIARDAAGNVQQAVRLVQVRTEDNLPPQWLLAAVTPGAYDASLRVQLDEPGTVYYFCLTGDVACPPAATLFQAVDAPSTTPPGAFLASGSLATGASAAPVTQAVMGLGDDRAFTLCLVAQDEAPARNRQAAPLRLPLATLDRTPPELGVVAVPGTDGSFTCDSAFAHPIRRSKAVDNPYAPTPTRLRGLGNDELPVLCRLVLNVSLSEPGAALLALQYDPPATSFTAASLSAAMDASAPAPGILRAGSLDFAAPGWQQLTLNGLASGRRYSLAVAGVDAAGNLRPALALLTAAAPDLMPPLLVRYTASAAVAGAGGGGGDTAITVNATLNEACTVFWTAQAAGSPTPTAVQLAAAAGAAAQQQLQQYGAYGYSAAGSPATWVIPGLVPGMLYDIHLVARDLSGNTQAAVSSLRGVRTSDSRPPAILALVATASTVGNRFTLTANSSKPGTLRFIAVHPGSPVPTREQLLAPASYAAANFSGVLVLPTAFAAASVALCVADGASLQVWGVQEDLEGTFAGRLPNYSNITRAAQALRPASADNAGTCSPEAGLRALRLDTSLTPGSLGWPVGRLTAANGSSPGPSWVRDYVMLGGAGGAVGSDGTIVASMEGVAMGSLRYRPVRRPTAERAQTHRPDPTRIRVALQTPNLYLEAAAAASTTSTTTGTNGATTLRFAYQLTDDLNRTTVGTDSLRIVPSLVTTLAASADGRLALPDCAAPAASGSGGIGIGGNNSNSSSSSSSSSGGSVWLCRVEVPAQAFPAAGASAAASLRVDVYSGAVLLASSTSSGLSLSSAAAASLAAPANGTALLVALPARPLHPGETFRATLTAAVGGQQGLSGFSLQLSYDSSLLIFVRAEQSPLWSDLVAVPLGTGAGSGMQLWLTALTRTGDDAQYLGRSIPLVYVYFRLAPNTQAAGILAALDVSGATSSLYPYAGSVPIVQFSDAAKSSPATALRGSVLVAQARQLTVFAELPSHQLFNTAVLGGVEVVAPIQASQSARGRCCANPLLAVYDWAASGAAEDTVAVAAPSGCSCSASDGAAASSALSVSSCRVVLTAAHSQPAKQAGLLVDCGGGGSLRAETSVTVWFPTTLHAEAADPDGTLSSLLPLNVPPPPPNSCTDRYQSTVLSLTATWINGGSSPDDYLSEVEVTGLVANWTTDQPQALRVAGPTAQGLLPTTGAMVTARGPSGISLASTRLAVSDVPVCVEALQAVAISGVLVGGDGGTEAAQPSSPGRWRVRFTAQQALNWERATARVSVFATLSDGAVMPVSRAAATVLVSPSAAAAADAATPATPMRLQALSGAAPMQLAVNASFGAPAACGDFLRSSWSVCAASGARGVQLAAGTGSVRVALPTPLRIASLLLSSRSIASSGSGAAQDPISLPTRASLKVLVAFDDESVHDMTADSRVTVRVTQGTDLCAVAEDPDTGAKYVAALASPGIGGKCSLEARAAFGSGLPLLLAANSTTVVTLTALQVYTLDGAPPPLPPTTNSSSLTFLAPPGETLRLFKCDFSHYVPASVWVMGRLSSCGASCDLADLNDSTAVSLALTDTTALTIVRNPANSSLSNVLLPTAAGSSRLTVAFGNAASVQCGVEDPFQPGWPRVANISDNGFVVSAAVTSAAFRITYLVRRILSGGDTAVPTATEVERAGVALSLAGPASASGAALLSDSVSGLSPASNYSVFLAVRFQSRLLETVVAISGVLTPDRVAPTFTAVGMLQNLTADSQRFTMRLPVALSEPGTVFYAVYRNSSCIAGDQVAVASVLGGAPLPPSTCWCADRAACEPVATGNATLRGDVLSDTLTLSGLLPPNPYAALRGASGDQLTCGNAALPPPASAAHVLYLAAQDDLPTYKDWAVTCTPPVSSPGSACGAIARAPCTAAPPVPGSGMGGVNQQTRPYSHVQLTAMAAVTQQAAPAHPVLATFDLPGGERVAFDPAATTVTASGRTITFSFRVSRVAAVQYRLDVFEGSSVYSGTYPIFDPTVTYSVSISKTCTGALISEPSYTLWYWATDVFGRLSTALSASVVL</sequence>
<reference evidence="2 3" key="1">
    <citation type="journal article" date="2017" name="Mol. Biol. Evol.">
        <title>The 4-celled Tetrabaena socialis nuclear genome reveals the essential components for genetic control of cell number at the origin of multicellularity in the volvocine lineage.</title>
        <authorList>
            <person name="Featherston J."/>
            <person name="Arakaki Y."/>
            <person name="Hanschen E.R."/>
            <person name="Ferris P.J."/>
            <person name="Michod R.E."/>
            <person name="Olson B.J.S.C."/>
            <person name="Nozaki H."/>
            <person name="Durand P.M."/>
        </authorList>
    </citation>
    <scope>NUCLEOTIDE SEQUENCE [LARGE SCALE GENOMIC DNA]</scope>
    <source>
        <strain evidence="2 3">NIES-571</strain>
    </source>
</reference>
<keyword evidence="3" id="KW-1185">Reference proteome</keyword>
<name>A0A2J7ZL48_9CHLO</name>
<organism evidence="2 3">
    <name type="scientific">Tetrabaena socialis</name>
    <dbReference type="NCBI Taxonomy" id="47790"/>
    <lineage>
        <taxon>Eukaryota</taxon>
        <taxon>Viridiplantae</taxon>
        <taxon>Chlorophyta</taxon>
        <taxon>core chlorophytes</taxon>
        <taxon>Chlorophyceae</taxon>
        <taxon>CS clade</taxon>
        <taxon>Chlamydomonadales</taxon>
        <taxon>Tetrabaenaceae</taxon>
        <taxon>Tetrabaena</taxon>
    </lineage>
</organism>
<feature type="compositionally biased region" description="Gly residues" evidence="1">
    <location>
        <begin position="139"/>
        <end position="172"/>
    </location>
</feature>
<gene>
    <name evidence="2" type="ORF">TSOC_013152</name>
</gene>
<feature type="compositionally biased region" description="Low complexity" evidence="1">
    <location>
        <begin position="96"/>
        <end position="109"/>
    </location>
</feature>
<protein>
    <submittedName>
        <fullName evidence="2">Uncharacterized protein</fullName>
    </submittedName>
</protein>
<feature type="region of interest" description="Disordered" evidence="1">
    <location>
        <begin position="266"/>
        <end position="309"/>
    </location>
</feature>
<evidence type="ECO:0000313" key="2">
    <source>
        <dbReference type="EMBL" id="PNH00991.1"/>
    </source>
</evidence>
<dbReference type="EMBL" id="PGGS01001063">
    <property type="protein sequence ID" value="PNH00991.1"/>
    <property type="molecule type" value="Genomic_DNA"/>
</dbReference>